<sequence length="775" mass="86819">MEIMEDGNLVDRVRILLQRDMQYYQEMQTVLREPLCLRISGGKLDFPRHASFAAIKIVTWWEADFVAAFKCASGLSSVENGSASSVDSEDGAIKRIQPSDFILLVVDTAEQLLEHLHMLIQESLDHADLTVLTATLGAAALIRNCLWCYNQHAKGKITSQSSEKINKSHKAFHEMAEAVAERLLDLHCRLISLYILNEADSLSWHSNKPFFERERCSYVIQMWWLYMQGTKADLWNTVSPKMAQRVFSEMLNESLSIITTRFIHGRPTVARSEQFWSDAFNVLCCTGYLALGACVDGDGMIGARPSNLPTAIRDIHAKCNELLICLLLRGTPLRELYQIFRHGLENLAILRPRRSPAPWLLICAPNLLGLNAVDSPADIITLSEDKAVILELNVMRHQPQPNWPQLMKVIAMNDYIVGKMLLKTLVRQNVGFTFVDEYDAVDKSKKNEKSCGGFLCSGSACDKSLKITSALALYSLSHVLVVTVNEPERVIIPALKQDPNWSNYLDRQQVWNQSRPPWLNALIKPMKIMMQPVVEVLLEAAKTGASIYQAMSLAIGCFAELYVTASTPVLRAAFALNDNIPAHCRPIGGNVLLQILCAALYSGLLDVSAKRAGRNGARGTPSSKDTSCELSPFNPYERSTAATALAEAICSIDEDNKHTAQIDSFLLLVKDSLGREDQTSRDNELQNMTCVIETYTDELLFTNTGRRSLKFMVNYEATNWSKVLTMPLSITLERVRSQVLLRPELKNVGDLSHQDKEVVQSIKRICSFVRSARFK</sequence>
<dbReference type="PANTHER" id="PTHR33960">
    <property type="entry name" value="SIMILAR TO KIAA0825 PROTEIN"/>
    <property type="match status" value="1"/>
</dbReference>
<reference evidence="1" key="1">
    <citation type="submission" date="2024-04" db="EMBL/GenBank/DDBJ databases">
        <authorList>
            <consortium name="Molecular Ecology Group"/>
        </authorList>
    </citation>
    <scope>NUCLEOTIDE SEQUENCE</scope>
</reference>
<dbReference type="Pfam" id="PF14906">
    <property type="entry name" value="DUF4495"/>
    <property type="match status" value="1"/>
</dbReference>
<evidence type="ECO:0000313" key="2">
    <source>
        <dbReference type="Proteomes" id="UP001497644"/>
    </source>
</evidence>
<name>A0AAV2N3Z3_9HYME</name>
<gene>
    <name evidence="1" type="ORF">LPLAT_LOCUS1285</name>
</gene>
<dbReference type="InterPro" id="IPR027993">
    <property type="entry name" value="DUF4495"/>
</dbReference>
<organism evidence="1 2">
    <name type="scientific">Lasius platythorax</name>
    <dbReference type="NCBI Taxonomy" id="488582"/>
    <lineage>
        <taxon>Eukaryota</taxon>
        <taxon>Metazoa</taxon>
        <taxon>Ecdysozoa</taxon>
        <taxon>Arthropoda</taxon>
        <taxon>Hexapoda</taxon>
        <taxon>Insecta</taxon>
        <taxon>Pterygota</taxon>
        <taxon>Neoptera</taxon>
        <taxon>Endopterygota</taxon>
        <taxon>Hymenoptera</taxon>
        <taxon>Apocrita</taxon>
        <taxon>Aculeata</taxon>
        <taxon>Formicoidea</taxon>
        <taxon>Formicidae</taxon>
        <taxon>Formicinae</taxon>
        <taxon>Lasius</taxon>
        <taxon>Lasius</taxon>
    </lineage>
</organism>
<evidence type="ECO:0000313" key="1">
    <source>
        <dbReference type="EMBL" id="CAL1674727.1"/>
    </source>
</evidence>
<proteinExistence type="predicted"/>
<protein>
    <submittedName>
        <fullName evidence="1">Uncharacterized protein</fullName>
    </submittedName>
</protein>
<accession>A0AAV2N3Z3</accession>
<dbReference type="AlphaFoldDB" id="A0AAV2N3Z3"/>
<dbReference type="EMBL" id="OZ034833">
    <property type="protein sequence ID" value="CAL1674727.1"/>
    <property type="molecule type" value="Genomic_DNA"/>
</dbReference>
<keyword evidence="2" id="KW-1185">Reference proteome</keyword>
<dbReference type="PANTHER" id="PTHR33960:SF1">
    <property type="entry name" value="SIMILAR TO KIAA0825 PROTEIN"/>
    <property type="match status" value="1"/>
</dbReference>
<dbReference type="Proteomes" id="UP001497644">
    <property type="component" value="Chromosome 10"/>
</dbReference>